<dbReference type="AlphaFoldDB" id="A0A1M6WBT1"/>
<evidence type="ECO:0000313" key="1">
    <source>
        <dbReference type="EMBL" id="SHK91197.1"/>
    </source>
</evidence>
<dbReference type="Proteomes" id="UP000184191">
    <property type="component" value="Unassembled WGS sequence"/>
</dbReference>
<sequence length="68" mass="7677">MAYYYVNKNAQANGDHEVHTPGCSWMPQPENRIYLSDFLSCGPAVTAARQHYSQVNGCFYCSNTCHTQ</sequence>
<protein>
    <submittedName>
        <fullName evidence="1">Uncharacterized protein</fullName>
    </submittedName>
</protein>
<gene>
    <name evidence="1" type="ORF">SAMN05444414_102235</name>
</gene>
<evidence type="ECO:0000313" key="2">
    <source>
        <dbReference type="Proteomes" id="UP000184191"/>
    </source>
</evidence>
<name>A0A1M6WBT1_9RHOB</name>
<reference evidence="2" key="1">
    <citation type="submission" date="2016-11" db="EMBL/GenBank/DDBJ databases">
        <authorList>
            <person name="Varghese N."/>
            <person name="Submissions S."/>
        </authorList>
    </citation>
    <scope>NUCLEOTIDE SEQUENCE [LARGE SCALE GENOMIC DNA]</scope>
    <source>
        <strain evidence="2">DSM 29327</strain>
    </source>
</reference>
<proteinExistence type="predicted"/>
<dbReference type="EMBL" id="FRBN01000002">
    <property type="protein sequence ID" value="SHK91197.1"/>
    <property type="molecule type" value="Genomic_DNA"/>
</dbReference>
<organism evidence="1 2">
    <name type="scientific">Roseovarius marisflavi</name>
    <dbReference type="NCBI Taxonomy" id="1054996"/>
    <lineage>
        <taxon>Bacteria</taxon>
        <taxon>Pseudomonadati</taxon>
        <taxon>Pseudomonadota</taxon>
        <taxon>Alphaproteobacteria</taxon>
        <taxon>Rhodobacterales</taxon>
        <taxon>Roseobacteraceae</taxon>
        <taxon>Roseovarius</taxon>
    </lineage>
</organism>
<accession>A0A1M6WBT1</accession>
<dbReference type="OrthoDB" id="47198at2"/>
<keyword evidence="2" id="KW-1185">Reference proteome</keyword>